<dbReference type="Proteomes" id="UP000814367">
    <property type="component" value="Unassembled WGS sequence"/>
</dbReference>
<dbReference type="EMBL" id="JAANHJ010000001">
    <property type="protein sequence ID" value="MCG6226706.1"/>
    <property type="molecule type" value="Genomic_DNA"/>
</dbReference>
<dbReference type="Proteomes" id="UP000261016">
    <property type="component" value="Unassembled WGS sequence"/>
</dbReference>
<protein>
    <recommendedName>
        <fullName evidence="8">Lipoprotein</fullName>
    </recommendedName>
</protein>
<feature type="chain" id="PRO_5044584939" description="Lipoprotein" evidence="1">
    <location>
        <begin position="22"/>
        <end position="126"/>
    </location>
</feature>
<accession>A0A364USW9</accession>
<dbReference type="AlphaFoldDB" id="A0A364USW9"/>
<evidence type="ECO:0000313" key="6">
    <source>
        <dbReference type="Proteomes" id="UP000481807"/>
    </source>
</evidence>
<reference evidence="2 7" key="3">
    <citation type="submission" date="2020-03" db="EMBL/GenBank/DDBJ databases">
        <title>Comparative genetics of Staphylococcus warneri persistents from caprine mastitis.</title>
        <authorList>
            <person name="Franca C.A."/>
            <person name="Rosa D.S."/>
            <person name="Silva A."/>
            <person name="Rodrigues D.L.N."/>
            <person name="Santos R.G."/>
            <person name="Castillo R.E.H."/>
            <person name="Moreira M.A.S."/>
            <person name="Lima M.C."/>
            <person name="Gouveia G.V."/>
            <person name="Gouveia J.J.S."/>
            <person name="Souza R.F.S."/>
            <person name="Bertram B."/>
            <person name="Azevedo V."/>
            <person name="Costa M."/>
        </authorList>
    </citation>
    <scope>NUCLEOTIDE SEQUENCE [LARGE SCALE GENOMIC DNA]</scope>
    <source>
        <strain evidence="2 7">Cap 9.2</strain>
    </source>
</reference>
<sequence length="126" mass="14384">MKKILLLLSTCLLCLTLAACGGNGEQKEPSKESKKSDKYEYEYYEVLNDGDEDTPNVEIKYKDSKGKSHLEKTTLDHVYEHILSDGNKKPYIIKDGKKIHVYRPPYMMYGDDETEGKAVSKDEVSK</sequence>
<name>A0A364USW9_STAWA</name>
<evidence type="ECO:0000256" key="1">
    <source>
        <dbReference type="SAM" id="SignalP"/>
    </source>
</evidence>
<keyword evidence="1" id="KW-0732">Signal</keyword>
<dbReference type="PROSITE" id="PS51257">
    <property type="entry name" value="PROKAR_LIPOPROTEIN"/>
    <property type="match status" value="1"/>
</dbReference>
<evidence type="ECO:0008006" key="8">
    <source>
        <dbReference type="Google" id="ProtNLM"/>
    </source>
</evidence>
<dbReference type="EMBL" id="QSTD01000003">
    <property type="protein sequence ID" value="RGM30372.1"/>
    <property type="molecule type" value="Genomic_DNA"/>
</dbReference>
<evidence type="ECO:0000313" key="3">
    <source>
        <dbReference type="EMBL" id="NBH30972.1"/>
    </source>
</evidence>
<feature type="signal peptide" evidence="1">
    <location>
        <begin position="1"/>
        <end position="21"/>
    </location>
</feature>
<reference evidence="4 5" key="1">
    <citation type="submission" date="2018-08" db="EMBL/GenBank/DDBJ databases">
        <title>A genome reference for cultivated species of the human gut microbiota.</title>
        <authorList>
            <person name="Zou Y."/>
            <person name="Xue W."/>
            <person name="Luo G."/>
        </authorList>
    </citation>
    <scope>NUCLEOTIDE SEQUENCE [LARGE SCALE GENOMIC DNA]</scope>
    <source>
        <strain evidence="4 5">OM08-17AT</strain>
    </source>
</reference>
<gene>
    <name evidence="3" type="ORF">D3Z30_08240</name>
    <name evidence="4" type="ORF">DXC19_07920</name>
    <name evidence="2" type="ORF">G8J23_12045</name>
</gene>
<dbReference type="Proteomes" id="UP000481807">
    <property type="component" value="Unassembled WGS sequence"/>
</dbReference>
<dbReference type="RefSeq" id="WP_002466315.1">
    <property type="nucleotide sequence ID" value="NZ_CABMFV010000003.1"/>
</dbReference>
<evidence type="ECO:0000313" key="7">
    <source>
        <dbReference type="Proteomes" id="UP000814367"/>
    </source>
</evidence>
<dbReference type="EMBL" id="QXWP01000004">
    <property type="protein sequence ID" value="NBH30972.1"/>
    <property type="molecule type" value="Genomic_DNA"/>
</dbReference>
<evidence type="ECO:0000313" key="2">
    <source>
        <dbReference type="EMBL" id="MCG6226706.1"/>
    </source>
</evidence>
<evidence type="ECO:0000313" key="4">
    <source>
        <dbReference type="EMBL" id="RGM30372.1"/>
    </source>
</evidence>
<reference evidence="3 6" key="2">
    <citation type="submission" date="2018-08" db="EMBL/GenBank/DDBJ databases">
        <title>Murine metabolic-syndrome-specific gut microbial biobank.</title>
        <authorList>
            <person name="Liu C."/>
        </authorList>
    </citation>
    <scope>NUCLEOTIDE SEQUENCE [LARGE SCALE GENOMIC DNA]</scope>
    <source>
        <strain evidence="3 6">1XD21-27</strain>
    </source>
</reference>
<proteinExistence type="predicted"/>
<keyword evidence="7" id="KW-1185">Reference proteome</keyword>
<evidence type="ECO:0000313" key="5">
    <source>
        <dbReference type="Proteomes" id="UP000261016"/>
    </source>
</evidence>
<comment type="caution">
    <text evidence="4">The sequence shown here is derived from an EMBL/GenBank/DDBJ whole genome shotgun (WGS) entry which is preliminary data.</text>
</comment>
<organism evidence="4 5">
    <name type="scientific">Staphylococcus warneri</name>
    <dbReference type="NCBI Taxonomy" id="1292"/>
    <lineage>
        <taxon>Bacteria</taxon>
        <taxon>Bacillati</taxon>
        <taxon>Bacillota</taxon>
        <taxon>Bacilli</taxon>
        <taxon>Bacillales</taxon>
        <taxon>Staphylococcaceae</taxon>
        <taxon>Staphylococcus</taxon>
    </lineage>
</organism>